<evidence type="ECO:0000256" key="13">
    <source>
        <dbReference type="ARBA" id="ARBA00023268"/>
    </source>
</evidence>
<evidence type="ECO:0000256" key="8">
    <source>
        <dbReference type="ARBA" id="ARBA00022679"/>
    </source>
</evidence>
<evidence type="ECO:0000313" key="20">
    <source>
        <dbReference type="EMBL" id="OGY21150.1"/>
    </source>
</evidence>
<dbReference type="GO" id="GO:0071555">
    <property type="term" value="P:cell wall organization"/>
    <property type="evidence" value="ECO:0007669"/>
    <property type="project" value="UniProtKB-KW"/>
</dbReference>
<keyword evidence="8" id="KW-0808">Transferase</keyword>
<evidence type="ECO:0000256" key="10">
    <source>
        <dbReference type="ARBA" id="ARBA00022960"/>
    </source>
</evidence>
<dbReference type="GO" id="GO:0009252">
    <property type="term" value="P:peptidoglycan biosynthetic process"/>
    <property type="evidence" value="ECO:0007669"/>
    <property type="project" value="UniProtKB-KW"/>
</dbReference>
<dbReference type="FunFam" id="1.10.3810.10:FF:000001">
    <property type="entry name" value="Penicillin-binding protein 1A"/>
    <property type="match status" value="1"/>
</dbReference>
<sequence>MYYRKNTDTMKSLRSLLVLLGRPFLYVVFLVTFAIIAVNALLSRSSVYSIKLFTKSLPRLLNLLTGNLHSLRNILRRRGKKSVNLLTSHPRHLSRAARFSKIRLRGALLIGIMLIGTVMTAAVLYSYIVNDLPNPNRLSTRDQVVTTKILDRNGKVLFKIFKNENRTPVDLNDIPLQVRQATIAIEDKDFYSHSGFSYSGIMRAIRRTVFEGHLEGGSTITQQLVKNALLTKEQTLRRKLKEIILAILVESRYSKDEILGMYFNEVGYGGATYGVEEAAQMYFHTSVRDLNLSEAALIAGLPAAPTRYSPFGTHPEYAKFRQHEVLRRMVEDGYITPDQAEQAKADELAFAPQTIDIKAPHFVMYVKDLLVQKYGEQMVEQGGLEVVTSLDLDVQSLAQAAVVQEVDRLQKLNITNGASLVTIPATGEILAMVGSRDFLDFQHDGQVNVTLQPRQPGSAIKPVNYAFALENGFTAATLLTDSPITYQIPGQPPYTPRNYDGEFHGTISVREALANSYNVPAVKTLSVFGVEKMVQKGREMGISTWGDPSRFGLSLTLGGGEIKMTDLAVVYGVLANGGFRVDLNPILMVSDYRGRLLYQYSCDIETNWEKAKNFAGREEAERKTCNPRQVVKPEVAFILTNIMADNQARTPAFGAHSALSIGNQQVAVKTGTTQNLRDNWTIGYTQDRLVASWVGNNDNSPMSYVASGLTGASPIWNNIMSALLANVPSHQFMPPETIKQMTICPSTGTLPCESCSGRPEYFMQGTEPTRACLPEVAGEAPSPQDVSVESLKSQARNTIRNTSFESIVNERFVLQ</sequence>
<dbReference type="SUPFAM" id="SSF53955">
    <property type="entry name" value="Lysozyme-like"/>
    <property type="match status" value="1"/>
</dbReference>
<evidence type="ECO:0000256" key="4">
    <source>
        <dbReference type="ARBA" id="ARBA00022475"/>
    </source>
</evidence>
<dbReference type="Gene3D" id="3.40.710.10">
    <property type="entry name" value="DD-peptidase/beta-lactamase superfamily"/>
    <property type="match status" value="1"/>
</dbReference>
<dbReference type="InterPro" id="IPR036950">
    <property type="entry name" value="PBP_transglycosylase"/>
</dbReference>
<dbReference type="InterPro" id="IPR001264">
    <property type="entry name" value="Glyco_trans_51"/>
</dbReference>
<keyword evidence="13" id="KW-0511">Multifunctional enzyme</keyword>
<keyword evidence="11" id="KW-0573">Peptidoglycan synthesis</keyword>
<evidence type="ECO:0000256" key="12">
    <source>
        <dbReference type="ARBA" id="ARBA00023136"/>
    </source>
</evidence>
<evidence type="ECO:0000256" key="16">
    <source>
        <dbReference type="ARBA" id="ARBA00049902"/>
    </source>
</evidence>
<keyword evidence="12 17" id="KW-0472">Membrane</keyword>
<comment type="subcellular location">
    <subcellularLocation>
        <location evidence="1">Cell membrane</location>
    </subcellularLocation>
</comment>
<organism evidence="20 21">
    <name type="scientific">Candidatus Chisholmbacteria bacterium RIFCSPLOWO2_01_FULL_49_14</name>
    <dbReference type="NCBI Taxonomy" id="1797593"/>
    <lineage>
        <taxon>Bacteria</taxon>
        <taxon>Candidatus Chisholmiibacteriota</taxon>
    </lineage>
</organism>
<keyword evidence="9" id="KW-0378">Hydrolase</keyword>
<evidence type="ECO:0000256" key="17">
    <source>
        <dbReference type="SAM" id="Phobius"/>
    </source>
</evidence>
<keyword evidence="6" id="KW-0645">Protease</keyword>
<feature type="transmembrane region" description="Helical" evidence="17">
    <location>
        <begin position="20"/>
        <end position="42"/>
    </location>
</feature>
<accession>A0A1G1W0N6</accession>
<keyword evidence="7" id="KW-0328">Glycosyltransferase</keyword>
<dbReference type="AlphaFoldDB" id="A0A1G1W0N6"/>
<evidence type="ECO:0000256" key="14">
    <source>
        <dbReference type="ARBA" id="ARBA00023316"/>
    </source>
</evidence>
<dbReference type="PANTHER" id="PTHR32282">
    <property type="entry name" value="BINDING PROTEIN TRANSPEPTIDASE, PUTATIVE-RELATED"/>
    <property type="match status" value="1"/>
</dbReference>
<keyword evidence="10" id="KW-0133">Cell shape</keyword>
<comment type="catalytic activity">
    <reaction evidence="15">
        <text>Preferential cleavage: (Ac)2-L-Lys-D-Ala-|-D-Ala. Also transpeptidation of peptidyl-alanyl moieties that are N-acyl substituents of D-alanine.</text>
        <dbReference type="EC" id="3.4.16.4"/>
    </reaction>
</comment>
<dbReference type="GO" id="GO:0008658">
    <property type="term" value="F:penicillin binding"/>
    <property type="evidence" value="ECO:0007669"/>
    <property type="project" value="InterPro"/>
</dbReference>
<keyword evidence="5" id="KW-0121">Carboxypeptidase</keyword>
<dbReference type="Proteomes" id="UP000176723">
    <property type="component" value="Unassembled WGS sequence"/>
</dbReference>
<dbReference type="InterPro" id="IPR001460">
    <property type="entry name" value="PCN-bd_Tpept"/>
</dbReference>
<dbReference type="InterPro" id="IPR023346">
    <property type="entry name" value="Lysozyme-like_dom_sf"/>
</dbReference>
<dbReference type="Gene3D" id="1.10.3810.10">
    <property type="entry name" value="Biosynthetic peptidoglycan transglycosylase-like"/>
    <property type="match status" value="1"/>
</dbReference>
<evidence type="ECO:0000256" key="11">
    <source>
        <dbReference type="ARBA" id="ARBA00022984"/>
    </source>
</evidence>
<evidence type="ECO:0000256" key="1">
    <source>
        <dbReference type="ARBA" id="ARBA00004236"/>
    </source>
</evidence>
<comment type="similarity">
    <text evidence="2">In the C-terminal section; belongs to the transpeptidase family.</text>
</comment>
<feature type="domain" description="Glycosyl transferase family 51" evidence="19">
    <location>
        <begin position="154"/>
        <end position="329"/>
    </location>
</feature>
<dbReference type="InterPro" id="IPR050396">
    <property type="entry name" value="Glycosyltr_51/Transpeptidase"/>
</dbReference>
<keyword evidence="17" id="KW-1133">Transmembrane helix</keyword>
<evidence type="ECO:0000313" key="21">
    <source>
        <dbReference type="Proteomes" id="UP000176723"/>
    </source>
</evidence>
<dbReference type="PANTHER" id="PTHR32282:SF11">
    <property type="entry name" value="PENICILLIN-BINDING PROTEIN 1B"/>
    <property type="match status" value="1"/>
</dbReference>
<evidence type="ECO:0000256" key="6">
    <source>
        <dbReference type="ARBA" id="ARBA00022670"/>
    </source>
</evidence>
<proteinExistence type="inferred from homology"/>
<keyword evidence="17" id="KW-0812">Transmembrane</keyword>
<evidence type="ECO:0000256" key="7">
    <source>
        <dbReference type="ARBA" id="ARBA00022676"/>
    </source>
</evidence>
<evidence type="ECO:0000256" key="3">
    <source>
        <dbReference type="ARBA" id="ARBA00007739"/>
    </source>
</evidence>
<evidence type="ECO:0000256" key="15">
    <source>
        <dbReference type="ARBA" id="ARBA00034000"/>
    </source>
</evidence>
<comment type="caution">
    <text evidence="20">The sequence shown here is derived from an EMBL/GenBank/DDBJ whole genome shotgun (WGS) entry which is preliminary data.</text>
</comment>
<reference evidence="20 21" key="1">
    <citation type="journal article" date="2016" name="Nat. Commun.">
        <title>Thousands of microbial genomes shed light on interconnected biogeochemical processes in an aquifer system.</title>
        <authorList>
            <person name="Anantharaman K."/>
            <person name="Brown C.T."/>
            <person name="Hug L.A."/>
            <person name="Sharon I."/>
            <person name="Castelle C.J."/>
            <person name="Probst A.J."/>
            <person name="Thomas B.C."/>
            <person name="Singh A."/>
            <person name="Wilkins M.J."/>
            <person name="Karaoz U."/>
            <person name="Brodie E.L."/>
            <person name="Williams K.H."/>
            <person name="Hubbard S.S."/>
            <person name="Banfield J.F."/>
        </authorList>
    </citation>
    <scope>NUCLEOTIDE SEQUENCE [LARGE SCALE GENOMIC DNA]</scope>
</reference>
<dbReference type="SUPFAM" id="SSF56601">
    <property type="entry name" value="beta-lactamase/transpeptidase-like"/>
    <property type="match status" value="1"/>
</dbReference>
<name>A0A1G1W0N6_9BACT</name>
<keyword evidence="4" id="KW-1003">Cell membrane</keyword>
<dbReference type="GO" id="GO:0009002">
    <property type="term" value="F:serine-type D-Ala-D-Ala carboxypeptidase activity"/>
    <property type="evidence" value="ECO:0007669"/>
    <property type="project" value="UniProtKB-EC"/>
</dbReference>
<dbReference type="GO" id="GO:0008360">
    <property type="term" value="P:regulation of cell shape"/>
    <property type="evidence" value="ECO:0007669"/>
    <property type="project" value="UniProtKB-KW"/>
</dbReference>
<dbReference type="GO" id="GO:0006508">
    <property type="term" value="P:proteolysis"/>
    <property type="evidence" value="ECO:0007669"/>
    <property type="project" value="UniProtKB-KW"/>
</dbReference>
<feature type="domain" description="Penicillin-binding protein transpeptidase" evidence="18">
    <location>
        <begin position="420"/>
        <end position="720"/>
    </location>
</feature>
<dbReference type="GO" id="GO:0005886">
    <property type="term" value="C:plasma membrane"/>
    <property type="evidence" value="ECO:0007669"/>
    <property type="project" value="UniProtKB-SubCell"/>
</dbReference>
<evidence type="ECO:0000259" key="19">
    <source>
        <dbReference type="Pfam" id="PF00912"/>
    </source>
</evidence>
<evidence type="ECO:0000256" key="5">
    <source>
        <dbReference type="ARBA" id="ARBA00022645"/>
    </source>
</evidence>
<evidence type="ECO:0000256" key="9">
    <source>
        <dbReference type="ARBA" id="ARBA00022801"/>
    </source>
</evidence>
<feature type="transmembrane region" description="Helical" evidence="17">
    <location>
        <begin position="107"/>
        <end position="128"/>
    </location>
</feature>
<gene>
    <name evidence="20" type="ORF">A3A65_03640</name>
</gene>
<dbReference type="STRING" id="1797593.A3A65_03640"/>
<comment type="catalytic activity">
    <reaction evidence="16">
        <text>[GlcNAc-(1-&gt;4)-Mur2Ac(oyl-L-Ala-gamma-D-Glu-L-Lys-D-Ala-D-Ala)](n)-di-trans,octa-cis-undecaprenyl diphosphate + beta-D-GlcNAc-(1-&gt;4)-Mur2Ac(oyl-L-Ala-gamma-D-Glu-L-Lys-D-Ala-D-Ala)-di-trans,octa-cis-undecaprenyl diphosphate = [GlcNAc-(1-&gt;4)-Mur2Ac(oyl-L-Ala-gamma-D-Glu-L-Lys-D-Ala-D-Ala)](n+1)-di-trans,octa-cis-undecaprenyl diphosphate + di-trans,octa-cis-undecaprenyl diphosphate + H(+)</text>
        <dbReference type="Rhea" id="RHEA:23708"/>
        <dbReference type="Rhea" id="RHEA-COMP:9602"/>
        <dbReference type="Rhea" id="RHEA-COMP:9603"/>
        <dbReference type="ChEBI" id="CHEBI:15378"/>
        <dbReference type="ChEBI" id="CHEBI:58405"/>
        <dbReference type="ChEBI" id="CHEBI:60033"/>
        <dbReference type="ChEBI" id="CHEBI:78435"/>
        <dbReference type="EC" id="2.4.99.28"/>
    </reaction>
</comment>
<protein>
    <submittedName>
        <fullName evidence="20">Uncharacterized protein</fullName>
    </submittedName>
</protein>
<evidence type="ECO:0000256" key="2">
    <source>
        <dbReference type="ARBA" id="ARBA00007090"/>
    </source>
</evidence>
<dbReference type="Pfam" id="PF00905">
    <property type="entry name" value="Transpeptidase"/>
    <property type="match status" value="1"/>
</dbReference>
<dbReference type="GO" id="GO:0008955">
    <property type="term" value="F:peptidoglycan glycosyltransferase activity"/>
    <property type="evidence" value="ECO:0007669"/>
    <property type="project" value="UniProtKB-EC"/>
</dbReference>
<dbReference type="EMBL" id="MHCL01000016">
    <property type="protein sequence ID" value="OGY21150.1"/>
    <property type="molecule type" value="Genomic_DNA"/>
</dbReference>
<dbReference type="Pfam" id="PF00912">
    <property type="entry name" value="Transgly"/>
    <property type="match status" value="1"/>
</dbReference>
<dbReference type="InterPro" id="IPR012338">
    <property type="entry name" value="Beta-lactam/transpept-like"/>
</dbReference>
<comment type="similarity">
    <text evidence="3">In the N-terminal section; belongs to the glycosyltransferase 51 family.</text>
</comment>
<evidence type="ECO:0000259" key="18">
    <source>
        <dbReference type="Pfam" id="PF00905"/>
    </source>
</evidence>
<keyword evidence="14" id="KW-0961">Cell wall biogenesis/degradation</keyword>
<dbReference type="GO" id="GO:0030288">
    <property type="term" value="C:outer membrane-bounded periplasmic space"/>
    <property type="evidence" value="ECO:0007669"/>
    <property type="project" value="TreeGrafter"/>
</dbReference>